<dbReference type="STRING" id="7574.A0A1S3H481"/>
<dbReference type="AlphaFoldDB" id="A0A1S3H481"/>
<feature type="domain" description="EF-hand" evidence="4">
    <location>
        <begin position="41"/>
        <end position="76"/>
    </location>
</feature>
<dbReference type="SUPFAM" id="SSF47473">
    <property type="entry name" value="EF-hand"/>
    <property type="match status" value="1"/>
</dbReference>
<dbReference type="PANTHER" id="PTHR10827">
    <property type="entry name" value="RETICULOCALBIN"/>
    <property type="match status" value="1"/>
</dbReference>
<evidence type="ECO:0000313" key="6">
    <source>
        <dbReference type="RefSeq" id="XP_013380813.1"/>
    </source>
</evidence>
<dbReference type="InterPro" id="IPR011992">
    <property type="entry name" value="EF-hand-dom_pair"/>
</dbReference>
<dbReference type="PROSITE" id="PS50222">
    <property type="entry name" value="EF_HAND_2"/>
    <property type="match status" value="2"/>
</dbReference>
<dbReference type="GeneID" id="106151920"/>
<protein>
    <submittedName>
        <fullName evidence="6">Sarcoplasmic calcium-binding protein</fullName>
    </submittedName>
</protein>
<keyword evidence="3" id="KW-0106">Calcium</keyword>
<dbReference type="CDD" id="cd00051">
    <property type="entry name" value="EFh"/>
    <property type="match status" value="1"/>
</dbReference>
<feature type="domain" description="EF-hand" evidence="4">
    <location>
        <begin position="164"/>
        <end position="199"/>
    </location>
</feature>
<keyword evidence="5" id="KW-1185">Reference proteome</keyword>
<dbReference type="KEGG" id="lak:106151920"/>
<evidence type="ECO:0000313" key="5">
    <source>
        <dbReference type="Proteomes" id="UP000085678"/>
    </source>
</evidence>
<proteinExistence type="predicted"/>
<dbReference type="InterPro" id="IPR018247">
    <property type="entry name" value="EF_Hand_1_Ca_BS"/>
</dbReference>
<accession>A0A1S3H481</accession>
<evidence type="ECO:0000256" key="3">
    <source>
        <dbReference type="ARBA" id="ARBA00022837"/>
    </source>
</evidence>
<organism evidence="5 6">
    <name type="scientific">Lingula anatina</name>
    <name type="common">Brachiopod</name>
    <name type="synonym">Lingula unguis</name>
    <dbReference type="NCBI Taxonomy" id="7574"/>
    <lineage>
        <taxon>Eukaryota</taxon>
        <taxon>Metazoa</taxon>
        <taxon>Spiralia</taxon>
        <taxon>Lophotrochozoa</taxon>
        <taxon>Brachiopoda</taxon>
        <taxon>Linguliformea</taxon>
        <taxon>Lingulata</taxon>
        <taxon>Lingulida</taxon>
        <taxon>Linguloidea</taxon>
        <taxon>Lingulidae</taxon>
        <taxon>Lingula</taxon>
    </lineage>
</organism>
<dbReference type="PANTHER" id="PTHR10827:SF98">
    <property type="entry name" value="45 KDA CALCIUM-BINDING PROTEIN"/>
    <property type="match status" value="1"/>
</dbReference>
<dbReference type="RefSeq" id="XP_013380813.1">
    <property type="nucleotide sequence ID" value="XM_013525359.2"/>
</dbReference>
<evidence type="ECO:0000259" key="4">
    <source>
        <dbReference type="PROSITE" id="PS50222"/>
    </source>
</evidence>
<evidence type="ECO:0000256" key="1">
    <source>
        <dbReference type="ARBA" id="ARBA00022723"/>
    </source>
</evidence>
<dbReference type="InterPro" id="IPR002048">
    <property type="entry name" value="EF_hand_dom"/>
</dbReference>
<dbReference type="OrthoDB" id="427950at2759"/>
<dbReference type="Pfam" id="PF13499">
    <property type="entry name" value="EF-hand_7"/>
    <property type="match status" value="1"/>
</dbReference>
<sequence>MSLLRFPKQLTQGSFLRHFSKQTVSIQKTPHDYPMVKGSEIWKRKCRTFFRANDVDGDGYLTRRDYELSAHRVTAYMCLDENEAKKVFKNRLDIWEGVSRGIGKPDGSRVSEDEHISNFLQTVNTSYRDSVVSFASTDFDAIDLDGDGFISPKEHEAFFYSWGIPTVHSADAFKTLDKNGDGLISKEEFIRGALDYSFTEDENNPYNNFFGPIAN</sequence>
<dbReference type="InParanoid" id="A0A1S3H481"/>
<evidence type="ECO:0000256" key="2">
    <source>
        <dbReference type="ARBA" id="ARBA00022737"/>
    </source>
</evidence>
<dbReference type="Proteomes" id="UP000085678">
    <property type="component" value="Unplaced"/>
</dbReference>
<reference evidence="6" key="1">
    <citation type="submission" date="2025-08" db="UniProtKB">
        <authorList>
            <consortium name="RefSeq"/>
        </authorList>
    </citation>
    <scope>IDENTIFICATION</scope>
    <source>
        <tissue evidence="6">Gonads</tissue>
    </source>
</reference>
<name>A0A1S3H481_LINAN</name>
<dbReference type="GO" id="GO:0005783">
    <property type="term" value="C:endoplasmic reticulum"/>
    <property type="evidence" value="ECO:0007669"/>
    <property type="project" value="TreeGrafter"/>
</dbReference>
<gene>
    <name evidence="6" type="primary">LOC106151920</name>
</gene>
<keyword evidence="1" id="KW-0479">Metal-binding</keyword>
<dbReference type="Gene3D" id="1.10.238.10">
    <property type="entry name" value="EF-hand"/>
    <property type="match status" value="1"/>
</dbReference>
<dbReference type="GO" id="GO:0005509">
    <property type="term" value="F:calcium ion binding"/>
    <property type="evidence" value="ECO:0007669"/>
    <property type="project" value="InterPro"/>
</dbReference>
<keyword evidence="2" id="KW-0677">Repeat</keyword>
<dbReference type="PROSITE" id="PS00018">
    <property type="entry name" value="EF_HAND_1"/>
    <property type="match status" value="2"/>
</dbReference>